<evidence type="ECO:0000256" key="2">
    <source>
        <dbReference type="SAM" id="SignalP"/>
    </source>
</evidence>
<dbReference type="AlphaFoldDB" id="A0A5B0GNA0"/>
<protein>
    <submittedName>
        <fullName evidence="3">DUF4148 domain-containing protein</fullName>
    </submittedName>
</protein>
<evidence type="ECO:0000313" key="3">
    <source>
        <dbReference type="EMBL" id="KAA1004211.1"/>
    </source>
</evidence>
<dbReference type="Proteomes" id="UP000325273">
    <property type="component" value="Unassembled WGS sequence"/>
</dbReference>
<reference evidence="3 4" key="1">
    <citation type="submission" date="2019-08" db="EMBL/GenBank/DDBJ databases">
        <title>Paraburkholderia sp. DCY113.</title>
        <authorList>
            <person name="Kang J."/>
        </authorList>
    </citation>
    <scope>NUCLEOTIDE SEQUENCE [LARGE SCALE GENOMIC DNA]</scope>
    <source>
        <strain evidence="3 4">DCY113</strain>
    </source>
</reference>
<proteinExistence type="predicted"/>
<dbReference type="Pfam" id="PF13663">
    <property type="entry name" value="DUF4148"/>
    <property type="match status" value="1"/>
</dbReference>
<name>A0A5B0GNA0_9BURK</name>
<organism evidence="3 4">
    <name type="scientific">Paraburkholderia panacisoli</name>
    <dbReference type="NCBI Taxonomy" id="2603818"/>
    <lineage>
        <taxon>Bacteria</taxon>
        <taxon>Pseudomonadati</taxon>
        <taxon>Pseudomonadota</taxon>
        <taxon>Betaproteobacteria</taxon>
        <taxon>Burkholderiales</taxon>
        <taxon>Burkholderiaceae</taxon>
        <taxon>Paraburkholderia</taxon>
    </lineage>
</organism>
<evidence type="ECO:0000256" key="1">
    <source>
        <dbReference type="SAM" id="MobiDB-lite"/>
    </source>
</evidence>
<feature type="region of interest" description="Disordered" evidence="1">
    <location>
        <begin position="76"/>
        <end position="108"/>
    </location>
</feature>
<keyword evidence="4" id="KW-1185">Reference proteome</keyword>
<keyword evidence="2" id="KW-0732">Signal</keyword>
<accession>A0A5B0GNA0</accession>
<evidence type="ECO:0000313" key="4">
    <source>
        <dbReference type="Proteomes" id="UP000325273"/>
    </source>
</evidence>
<dbReference type="EMBL" id="VTUZ01000029">
    <property type="protein sequence ID" value="KAA1004211.1"/>
    <property type="molecule type" value="Genomic_DNA"/>
</dbReference>
<dbReference type="RefSeq" id="WP_149673970.1">
    <property type="nucleotide sequence ID" value="NZ_VTUZ01000029.1"/>
</dbReference>
<dbReference type="InterPro" id="IPR025421">
    <property type="entry name" value="DUF4148"/>
</dbReference>
<comment type="caution">
    <text evidence="3">The sequence shown here is derived from an EMBL/GenBank/DDBJ whole genome shotgun (WGS) entry which is preliminary data.</text>
</comment>
<feature type="chain" id="PRO_5023113819" evidence="2">
    <location>
        <begin position="23"/>
        <end position="108"/>
    </location>
</feature>
<feature type="signal peptide" evidence="2">
    <location>
        <begin position="1"/>
        <end position="22"/>
    </location>
</feature>
<sequence>MKSLIEAAVIAALITAPLAAFAQSSQPVTRAQVRSELVQLEKAGYNPATGDNYNYPADIQAAEARVAAQNNVAQTSGYGSAANGSSQAGGRADSASSSYSAPVVSYAR</sequence>
<gene>
    <name evidence="3" type="ORF">FVF58_33150</name>
</gene>